<name>A0A1Z1ML31_9FLOR</name>
<accession>A0A1Z1ML31</accession>
<keyword evidence="1" id="KW-0150">Chloroplast</keyword>
<reference evidence="1" key="1">
    <citation type="journal article" date="2017" name="J. Phycol.">
        <title>Analysis of chloroplast genomes and a supermatrix inform reclassification of the Rhodomelaceae (Rhodophyta).</title>
        <authorList>
            <person name="Diaz-Tapia P."/>
            <person name="Maggs C.A."/>
            <person name="West J.A."/>
            <person name="Verbruggen H."/>
        </authorList>
    </citation>
    <scope>NUCLEOTIDE SEQUENCE</scope>
    <source>
        <strain evidence="1">PD1107</strain>
    </source>
</reference>
<sequence length="33" mass="4039">MVSIKKTNTELSIYFIMNNSSYRNYYFYSIAYI</sequence>
<gene>
    <name evidence="1" type="primary">orf33</name>
</gene>
<keyword evidence="1" id="KW-0934">Plastid</keyword>
<proteinExistence type="predicted"/>
<dbReference type="AlphaFoldDB" id="A0A1Z1ML31"/>
<dbReference type="EMBL" id="MF101444">
    <property type="protein sequence ID" value="ARW66783.1"/>
    <property type="molecule type" value="Genomic_DNA"/>
</dbReference>
<dbReference type="RefSeq" id="YP_009397597.1">
    <property type="nucleotide sequence ID" value="NC_035288.1"/>
</dbReference>
<geneLocation type="chloroplast" evidence="1"/>
<dbReference type="GeneID" id="33359987"/>
<organism evidence="1">
    <name type="scientific">Dipterosiphonia australica</name>
    <dbReference type="NCBI Taxonomy" id="2007208"/>
    <lineage>
        <taxon>Eukaryota</taxon>
        <taxon>Rhodophyta</taxon>
        <taxon>Florideophyceae</taxon>
        <taxon>Rhodymeniophycidae</taxon>
        <taxon>Ceramiales</taxon>
        <taxon>Rhodomelaceae</taxon>
        <taxon>Herposiphonieae</taxon>
        <taxon>Dipterosiphonia</taxon>
    </lineage>
</organism>
<evidence type="ECO:0000313" key="1">
    <source>
        <dbReference type="EMBL" id="ARW66783.1"/>
    </source>
</evidence>
<protein>
    <submittedName>
        <fullName evidence="1">Uncharacterized protein</fullName>
    </submittedName>
</protein>